<comment type="subcellular location">
    <subcellularLocation>
        <location evidence="1">Membrane</location>
    </subcellularLocation>
</comment>
<evidence type="ECO:0000313" key="11">
    <source>
        <dbReference type="EMBL" id="ATZ95002.1"/>
    </source>
</evidence>
<keyword evidence="8" id="KW-0472">Membrane</keyword>
<dbReference type="InterPro" id="IPR051310">
    <property type="entry name" value="MCP_chemotaxis"/>
</dbReference>
<organism evidence="11 12">
    <name type="scientific">Dickeya fangzhongdai</name>
    <dbReference type="NCBI Taxonomy" id="1778540"/>
    <lineage>
        <taxon>Bacteria</taxon>
        <taxon>Pseudomonadati</taxon>
        <taxon>Pseudomonadota</taxon>
        <taxon>Gammaproteobacteria</taxon>
        <taxon>Enterobacterales</taxon>
        <taxon>Pectobacteriaceae</taxon>
        <taxon>Dickeya</taxon>
    </lineage>
</organism>
<feature type="domain" description="HAMP" evidence="10">
    <location>
        <begin position="209"/>
        <end position="262"/>
    </location>
</feature>
<evidence type="ECO:0000256" key="2">
    <source>
        <dbReference type="ARBA" id="ARBA00022481"/>
    </source>
</evidence>
<dbReference type="GO" id="GO:0004888">
    <property type="term" value="F:transmembrane signaling receptor activity"/>
    <property type="evidence" value="ECO:0007669"/>
    <property type="project" value="InterPro"/>
</dbReference>
<keyword evidence="2" id="KW-0488">Methylation</keyword>
<dbReference type="InterPro" id="IPR004090">
    <property type="entry name" value="Chemotax_Me-accpt_rcpt"/>
</dbReference>
<dbReference type="CDD" id="cd06225">
    <property type="entry name" value="HAMP"/>
    <property type="match status" value="1"/>
</dbReference>
<dbReference type="SMART" id="SM00283">
    <property type="entry name" value="MA"/>
    <property type="match status" value="1"/>
</dbReference>
<dbReference type="GeneID" id="66565449"/>
<accession>A0A2K8QNN0</accession>
<reference evidence="12" key="1">
    <citation type="journal article" date="2018" name="Genome Announc.">
        <title>Complete genome sequence of a Dickeya fangzhongdai type strain causing bleeding canker of pear tree trunks.</title>
        <authorList>
            <person name="Zhao Y."/>
            <person name="Tian Y."/>
            <person name="Li X."/>
            <person name="Hu B."/>
        </authorList>
    </citation>
    <scope>NUCLEOTIDE SEQUENCE [LARGE SCALE GENOMIC DNA]</scope>
    <source>
        <strain evidence="12">DSM 101947</strain>
    </source>
</reference>
<gene>
    <name evidence="11" type="ORF">CVE23_14035</name>
</gene>
<dbReference type="PROSITE" id="PS50111">
    <property type="entry name" value="CHEMOTAXIS_TRANSDUC_2"/>
    <property type="match status" value="1"/>
</dbReference>
<dbReference type="Gene3D" id="1.10.287.950">
    <property type="entry name" value="Methyl-accepting chemotaxis protein"/>
    <property type="match status" value="1"/>
</dbReference>
<proteinExistence type="inferred from homology"/>
<dbReference type="KEGG" id="dfn:CVE23_14035"/>
<protein>
    <submittedName>
        <fullName evidence="11">Methyl-accepting chemotaxis protein</fullName>
    </submittedName>
</protein>
<evidence type="ECO:0000256" key="7">
    <source>
        <dbReference type="SAM" id="Coils"/>
    </source>
</evidence>
<comment type="similarity">
    <text evidence="5">Belongs to the methyl-accepting chemotaxis (MCP) protein family.</text>
</comment>
<dbReference type="Proteomes" id="UP000231901">
    <property type="component" value="Chromosome"/>
</dbReference>
<feature type="domain" description="Methyl-accepting transducer" evidence="9">
    <location>
        <begin position="267"/>
        <end position="496"/>
    </location>
</feature>
<evidence type="ECO:0000259" key="9">
    <source>
        <dbReference type="PROSITE" id="PS50111"/>
    </source>
</evidence>
<sequence length="534" mass="57313">MTIVKKLAIAISIFSLALISVGGFGLHSLSQSKDRLEYVMTNTLPSLDNLVKSNNALNDARSDLALIFLTREEQQRNTLKRALDDSLSSVEKLNATYKKDLVSDNKDAQMANDNLQYLSDFRAAKDKLFQQSQTDTQAAEKAFASRGYVTLAQEKLVKGFQDQYNYNVGLAGGLQEQNTTSFKQAFFGLVGLIVVALLAAGTLSTVIISYVRASLNALRQTLLTVSENLDLTLQADTRKNDEIGQTASAFNNLIQRFATVLANVRSASESVSTASGEIAAANEDLSARTEEQASSLAQTAASMHEISSTIESNVDNTAQANRLGQQASVAVQHGDEAVQRMMHAMEEIANGSAKVADITNLIEGIAFQTNILALNAAVEAARAGEHGRGFAVVAGEVRTLSQRSSSAAKEIKTLIDSAIAAVQHGAVQADEVRDSINNVKGVIQNVSSLVNEVSLASEEQSRGISQINTAINQMEAVTQQNAAMVEQASSAADSLNEQATKLRQSVEAFKLQGNGHFTDSYAMNDIQPLRLGHH</sequence>
<evidence type="ECO:0000256" key="5">
    <source>
        <dbReference type="ARBA" id="ARBA00029447"/>
    </source>
</evidence>
<dbReference type="AlphaFoldDB" id="A0A2K8QNN0"/>
<dbReference type="SUPFAM" id="SSF58104">
    <property type="entry name" value="Methyl-accepting chemotaxis protein (MCP) signaling domain"/>
    <property type="match status" value="1"/>
</dbReference>
<dbReference type="InterPro" id="IPR004089">
    <property type="entry name" value="MCPsignal_dom"/>
</dbReference>
<dbReference type="GO" id="GO:0005886">
    <property type="term" value="C:plasma membrane"/>
    <property type="evidence" value="ECO:0007669"/>
    <property type="project" value="TreeGrafter"/>
</dbReference>
<dbReference type="EMBL" id="CP025003">
    <property type="protein sequence ID" value="ATZ95002.1"/>
    <property type="molecule type" value="Genomic_DNA"/>
</dbReference>
<evidence type="ECO:0000256" key="8">
    <source>
        <dbReference type="SAM" id="Phobius"/>
    </source>
</evidence>
<dbReference type="PANTHER" id="PTHR43531">
    <property type="entry name" value="PROTEIN ICFG"/>
    <property type="match status" value="1"/>
</dbReference>
<evidence type="ECO:0000256" key="3">
    <source>
        <dbReference type="ARBA" id="ARBA00022500"/>
    </source>
</evidence>
<dbReference type="Pfam" id="PF00672">
    <property type="entry name" value="HAMP"/>
    <property type="match status" value="1"/>
</dbReference>
<dbReference type="InterPro" id="IPR003660">
    <property type="entry name" value="HAMP_dom"/>
</dbReference>
<evidence type="ECO:0000256" key="4">
    <source>
        <dbReference type="ARBA" id="ARBA00023224"/>
    </source>
</evidence>
<dbReference type="PRINTS" id="PR00260">
    <property type="entry name" value="CHEMTRNSDUCR"/>
</dbReference>
<evidence type="ECO:0000259" key="10">
    <source>
        <dbReference type="PROSITE" id="PS50885"/>
    </source>
</evidence>
<feature type="transmembrane region" description="Helical" evidence="8">
    <location>
        <begin position="185"/>
        <end position="211"/>
    </location>
</feature>
<feature type="coiled-coil region" evidence="7">
    <location>
        <begin position="485"/>
        <end position="512"/>
    </location>
</feature>
<dbReference type="Pfam" id="PF12729">
    <property type="entry name" value="4HB_MCP_1"/>
    <property type="match status" value="1"/>
</dbReference>
<keyword evidence="4 6" id="KW-0807">Transducer</keyword>
<dbReference type="CDD" id="cd11386">
    <property type="entry name" value="MCP_signal"/>
    <property type="match status" value="1"/>
</dbReference>
<keyword evidence="8" id="KW-0812">Transmembrane</keyword>
<keyword evidence="3" id="KW-0145">Chemotaxis</keyword>
<name>A0A2K8QNN0_9GAMM</name>
<evidence type="ECO:0000256" key="6">
    <source>
        <dbReference type="PROSITE-ProRule" id="PRU00284"/>
    </source>
</evidence>
<dbReference type="RefSeq" id="WP_100849782.1">
    <property type="nucleotide sequence ID" value="NZ_BMJF01000002.1"/>
</dbReference>
<dbReference type="InterPro" id="IPR024478">
    <property type="entry name" value="HlyB_4HB_MCP"/>
</dbReference>
<keyword evidence="8" id="KW-1133">Transmembrane helix</keyword>
<evidence type="ECO:0000256" key="1">
    <source>
        <dbReference type="ARBA" id="ARBA00004370"/>
    </source>
</evidence>
<dbReference type="GO" id="GO:0007165">
    <property type="term" value="P:signal transduction"/>
    <property type="evidence" value="ECO:0007669"/>
    <property type="project" value="UniProtKB-KW"/>
</dbReference>
<dbReference type="Pfam" id="PF00015">
    <property type="entry name" value="MCPsignal"/>
    <property type="match status" value="1"/>
</dbReference>
<dbReference type="PROSITE" id="PS50885">
    <property type="entry name" value="HAMP"/>
    <property type="match status" value="1"/>
</dbReference>
<dbReference type="FunFam" id="1.10.287.950:FF:000001">
    <property type="entry name" value="Methyl-accepting chemotaxis sensory transducer"/>
    <property type="match status" value="1"/>
</dbReference>
<dbReference type="PANTHER" id="PTHR43531:SF14">
    <property type="entry name" value="METHYL-ACCEPTING CHEMOTAXIS PROTEIN I-RELATED"/>
    <property type="match status" value="1"/>
</dbReference>
<keyword evidence="7" id="KW-0175">Coiled coil</keyword>
<keyword evidence="12" id="KW-1185">Reference proteome</keyword>
<dbReference type="GO" id="GO:0006935">
    <property type="term" value="P:chemotaxis"/>
    <property type="evidence" value="ECO:0007669"/>
    <property type="project" value="UniProtKB-KW"/>
</dbReference>
<evidence type="ECO:0000313" key="12">
    <source>
        <dbReference type="Proteomes" id="UP000231901"/>
    </source>
</evidence>